<evidence type="ECO:0000256" key="5">
    <source>
        <dbReference type="ARBA" id="ARBA00023136"/>
    </source>
</evidence>
<keyword evidence="3" id="KW-0812">Transmembrane</keyword>
<dbReference type="PANTHER" id="PTHR16932">
    <property type="entry name" value="INTERFERON ALPHA-INDUCIBLE PROTEIN 27"/>
    <property type="match status" value="1"/>
</dbReference>
<gene>
    <name evidence="6" type="ORF">chiPu_0002218</name>
</gene>
<sequence>MLGGPPVVGILGFTTNGIAAKSIASLMMKITAFYYGGSVSAGSLVSILQSFGAKIGLSTFGSFGAKTGYDFHKYFVCGKSKKSSSKD</sequence>
<dbReference type="OrthoDB" id="9948818at2759"/>
<proteinExistence type="inferred from homology"/>
<dbReference type="GO" id="GO:0016020">
    <property type="term" value="C:membrane"/>
    <property type="evidence" value="ECO:0007669"/>
    <property type="project" value="UniProtKB-SubCell"/>
</dbReference>
<name>A0A401S0G7_CHIPU</name>
<dbReference type="OMA" id="MMKVSAT"/>
<dbReference type="STRING" id="137246.A0A401S0G7"/>
<dbReference type="Pfam" id="PF06140">
    <property type="entry name" value="Ifi-6-16"/>
    <property type="match status" value="1"/>
</dbReference>
<protein>
    <submittedName>
        <fullName evidence="6">Uncharacterized protein</fullName>
    </submittedName>
</protein>
<keyword evidence="7" id="KW-1185">Reference proteome</keyword>
<dbReference type="PANTHER" id="PTHR16932:SF18">
    <property type="entry name" value="INTERFERON, ALPHA-INDUCIBLE PROTEIN 27-LIKE 2"/>
    <property type="match status" value="1"/>
</dbReference>
<accession>A0A401S0G7</accession>
<evidence type="ECO:0000256" key="2">
    <source>
        <dbReference type="ARBA" id="ARBA00007262"/>
    </source>
</evidence>
<comment type="caution">
    <text evidence="6">The sequence shown here is derived from an EMBL/GenBank/DDBJ whole genome shotgun (WGS) entry which is preliminary data.</text>
</comment>
<dbReference type="Gene3D" id="6.10.110.10">
    <property type="match status" value="1"/>
</dbReference>
<evidence type="ECO:0000313" key="7">
    <source>
        <dbReference type="Proteomes" id="UP000287033"/>
    </source>
</evidence>
<comment type="subcellular location">
    <subcellularLocation>
        <location evidence="1">Membrane</location>
        <topology evidence="1">Multi-pass membrane protein</topology>
    </subcellularLocation>
</comment>
<dbReference type="AlphaFoldDB" id="A0A401S0G7"/>
<dbReference type="Proteomes" id="UP000287033">
    <property type="component" value="Unassembled WGS sequence"/>
</dbReference>
<dbReference type="EMBL" id="BEZZ01000039">
    <property type="protein sequence ID" value="GCC23820.1"/>
    <property type="molecule type" value="Genomic_DNA"/>
</dbReference>
<keyword evidence="5" id="KW-0472">Membrane</keyword>
<evidence type="ECO:0000256" key="1">
    <source>
        <dbReference type="ARBA" id="ARBA00004141"/>
    </source>
</evidence>
<comment type="similarity">
    <text evidence="2">Belongs to the IFI6/IFI27 family.</text>
</comment>
<reference evidence="6 7" key="1">
    <citation type="journal article" date="2018" name="Nat. Ecol. Evol.">
        <title>Shark genomes provide insights into elasmobranch evolution and the origin of vertebrates.</title>
        <authorList>
            <person name="Hara Y"/>
            <person name="Yamaguchi K"/>
            <person name="Onimaru K"/>
            <person name="Kadota M"/>
            <person name="Koyanagi M"/>
            <person name="Keeley SD"/>
            <person name="Tatsumi K"/>
            <person name="Tanaka K"/>
            <person name="Motone F"/>
            <person name="Kageyama Y"/>
            <person name="Nozu R"/>
            <person name="Adachi N"/>
            <person name="Nishimura O"/>
            <person name="Nakagawa R"/>
            <person name="Tanegashima C"/>
            <person name="Kiyatake I"/>
            <person name="Matsumoto R"/>
            <person name="Murakumo K"/>
            <person name="Nishida K"/>
            <person name="Terakita A"/>
            <person name="Kuratani S"/>
            <person name="Sato K"/>
            <person name="Hyodo S Kuraku.S."/>
        </authorList>
    </citation>
    <scope>NUCLEOTIDE SEQUENCE [LARGE SCALE GENOMIC DNA]</scope>
</reference>
<keyword evidence="4" id="KW-1133">Transmembrane helix</keyword>
<evidence type="ECO:0000256" key="3">
    <source>
        <dbReference type="ARBA" id="ARBA00022692"/>
    </source>
</evidence>
<dbReference type="InterPro" id="IPR009311">
    <property type="entry name" value="IFI6/IFI27-like"/>
</dbReference>
<dbReference type="InterPro" id="IPR038213">
    <property type="entry name" value="IFI6/IFI27-like_sf"/>
</dbReference>
<evidence type="ECO:0000313" key="6">
    <source>
        <dbReference type="EMBL" id="GCC23820.1"/>
    </source>
</evidence>
<evidence type="ECO:0000256" key="4">
    <source>
        <dbReference type="ARBA" id="ARBA00022989"/>
    </source>
</evidence>
<organism evidence="6 7">
    <name type="scientific">Chiloscyllium punctatum</name>
    <name type="common">Brownbanded bambooshark</name>
    <name type="synonym">Hemiscyllium punctatum</name>
    <dbReference type="NCBI Taxonomy" id="137246"/>
    <lineage>
        <taxon>Eukaryota</taxon>
        <taxon>Metazoa</taxon>
        <taxon>Chordata</taxon>
        <taxon>Craniata</taxon>
        <taxon>Vertebrata</taxon>
        <taxon>Chondrichthyes</taxon>
        <taxon>Elasmobranchii</taxon>
        <taxon>Galeomorphii</taxon>
        <taxon>Galeoidea</taxon>
        <taxon>Orectolobiformes</taxon>
        <taxon>Hemiscylliidae</taxon>
        <taxon>Chiloscyllium</taxon>
    </lineage>
</organism>